<evidence type="ECO:0000259" key="1">
    <source>
        <dbReference type="Pfam" id="PF00005"/>
    </source>
</evidence>
<dbReference type="SUPFAM" id="SSF52540">
    <property type="entry name" value="P-loop containing nucleoside triphosphate hydrolases"/>
    <property type="match status" value="1"/>
</dbReference>
<dbReference type="Proteomes" id="UP000823399">
    <property type="component" value="Unassembled WGS sequence"/>
</dbReference>
<feature type="domain" description="ABC transporter" evidence="1">
    <location>
        <begin position="3"/>
        <end position="119"/>
    </location>
</feature>
<dbReference type="GO" id="GO:0016020">
    <property type="term" value="C:membrane"/>
    <property type="evidence" value="ECO:0007669"/>
    <property type="project" value="TreeGrafter"/>
</dbReference>
<keyword evidence="3" id="KW-1185">Reference proteome</keyword>
<feature type="non-terminal residue" evidence="2">
    <location>
        <position position="120"/>
    </location>
</feature>
<dbReference type="GO" id="GO:0016887">
    <property type="term" value="F:ATP hydrolysis activity"/>
    <property type="evidence" value="ECO:0007669"/>
    <property type="project" value="InterPro"/>
</dbReference>
<feature type="non-terminal residue" evidence="2">
    <location>
        <position position="1"/>
    </location>
</feature>
<reference evidence="2" key="1">
    <citation type="journal article" date="2020" name="New Phytol.">
        <title>Comparative genomics reveals dynamic genome evolution in host specialist ectomycorrhizal fungi.</title>
        <authorList>
            <person name="Lofgren L.A."/>
            <person name="Nguyen N.H."/>
            <person name="Vilgalys R."/>
            <person name="Ruytinx J."/>
            <person name="Liao H.L."/>
            <person name="Branco S."/>
            <person name="Kuo A."/>
            <person name="LaButti K."/>
            <person name="Lipzen A."/>
            <person name="Andreopoulos W."/>
            <person name="Pangilinan J."/>
            <person name="Riley R."/>
            <person name="Hundley H."/>
            <person name="Na H."/>
            <person name="Barry K."/>
            <person name="Grigoriev I.V."/>
            <person name="Stajich J.E."/>
            <person name="Kennedy P.G."/>
        </authorList>
    </citation>
    <scope>NUCLEOTIDE SEQUENCE</scope>
    <source>
        <strain evidence="2">FC423</strain>
    </source>
</reference>
<dbReference type="OrthoDB" id="2692886at2759"/>
<dbReference type="PANTHER" id="PTHR24221:SF648">
    <property type="entry name" value="ABC-TYPE TRANSPORTER ATR1"/>
    <property type="match status" value="1"/>
</dbReference>
<dbReference type="InterPro" id="IPR039421">
    <property type="entry name" value="Type_1_exporter"/>
</dbReference>
<dbReference type="GeneID" id="64692808"/>
<dbReference type="InterPro" id="IPR027417">
    <property type="entry name" value="P-loop_NTPase"/>
</dbReference>
<accession>A0A9P7EVF9</accession>
<dbReference type="AlphaFoldDB" id="A0A9P7EVF9"/>
<organism evidence="2 3">
    <name type="scientific">Suillus discolor</name>
    <dbReference type="NCBI Taxonomy" id="1912936"/>
    <lineage>
        <taxon>Eukaryota</taxon>
        <taxon>Fungi</taxon>
        <taxon>Dikarya</taxon>
        <taxon>Basidiomycota</taxon>
        <taxon>Agaricomycotina</taxon>
        <taxon>Agaricomycetes</taxon>
        <taxon>Agaricomycetidae</taxon>
        <taxon>Boletales</taxon>
        <taxon>Suillineae</taxon>
        <taxon>Suillaceae</taxon>
        <taxon>Suillus</taxon>
    </lineage>
</organism>
<dbReference type="RefSeq" id="XP_041286207.1">
    <property type="nucleotide sequence ID" value="XM_041430549.1"/>
</dbReference>
<dbReference type="InterPro" id="IPR003439">
    <property type="entry name" value="ABC_transporter-like_ATP-bd"/>
</dbReference>
<proteinExistence type="predicted"/>
<evidence type="ECO:0000313" key="2">
    <source>
        <dbReference type="EMBL" id="KAG2090397.1"/>
    </source>
</evidence>
<sequence>IYVALVSSSGCSKSTVIQSLECFYDPISGQISLDGELIDEFNVQAYRQQLSLVSQEPNLYAGTIHFNILLGASIPESEVTQEEIEAACCDANILDFIQSLPDGFNTEVGGKGSQLLGGQK</sequence>
<dbReference type="GO" id="GO:0005524">
    <property type="term" value="F:ATP binding"/>
    <property type="evidence" value="ECO:0007669"/>
    <property type="project" value="InterPro"/>
</dbReference>
<gene>
    <name evidence="2" type="ORF">F5147DRAFT_558639</name>
</gene>
<dbReference type="PANTHER" id="PTHR24221">
    <property type="entry name" value="ATP-BINDING CASSETTE SUB-FAMILY B"/>
    <property type="match status" value="1"/>
</dbReference>
<protein>
    <submittedName>
        <fullName evidence="2">ABC transporter</fullName>
    </submittedName>
</protein>
<dbReference type="Pfam" id="PF00005">
    <property type="entry name" value="ABC_tran"/>
    <property type="match status" value="1"/>
</dbReference>
<name>A0A9P7EVF9_9AGAM</name>
<evidence type="ECO:0000313" key="3">
    <source>
        <dbReference type="Proteomes" id="UP000823399"/>
    </source>
</evidence>
<dbReference type="EMBL" id="JABBWM010000104">
    <property type="protein sequence ID" value="KAG2090397.1"/>
    <property type="molecule type" value="Genomic_DNA"/>
</dbReference>
<dbReference type="Gene3D" id="3.40.50.300">
    <property type="entry name" value="P-loop containing nucleotide triphosphate hydrolases"/>
    <property type="match status" value="1"/>
</dbReference>
<comment type="caution">
    <text evidence="2">The sequence shown here is derived from an EMBL/GenBank/DDBJ whole genome shotgun (WGS) entry which is preliminary data.</text>
</comment>
<dbReference type="GO" id="GO:0042626">
    <property type="term" value="F:ATPase-coupled transmembrane transporter activity"/>
    <property type="evidence" value="ECO:0007669"/>
    <property type="project" value="TreeGrafter"/>
</dbReference>